<dbReference type="AlphaFoldDB" id="A0AAX2SSQ1"/>
<protein>
    <submittedName>
        <fullName evidence="3">4'-phosphopantetheinyl transferase superfamily protein</fullName>
    </submittedName>
</protein>
<dbReference type="Gene3D" id="3.90.470.20">
    <property type="entry name" value="4'-phosphopantetheinyl transferase domain"/>
    <property type="match status" value="1"/>
</dbReference>
<dbReference type="InterPro" id="IPR037143">
    <property type="entry name" value="4-PPantetheinyl_Trfase_dom_sf"/>
</dbReference>
<dbReference type="EMBL" id="SRKR01000012">
    <property type="protein sequence ID" value="TGB10642.1"/>
    <property type="molecule type" value="Genomic_DNA"/>
</dbReference>
<dbReference type="SUPFAM" id="SSF56214">
    <property type="entry name" value="4'-phosphopantetheinyl transferase"/>
    <property type="match status" value="1"/>
</dbReference>
<sequence length="183" mass="21598">MARISKLNIEIINIIKNYSRSLQSIKKLKFLQHNLGLELILQTDKYGGYYSITHSHNYVALARYLNKVGIDIELIDKKKGKRVNLLPDSEKKLSLKYDFTSIWVLKEAIAKYHTIGLPRIDVIKIEAIENQVVYYRIKRKQVEKLEYRFIDVNPSYRLCVVTKKIPNIYIHIKNVENKNTEYI</sequence>
<proteinExistence type="predicted"/>
<dbReference type="Proteomes" id="UP000297521">
    <property type="component" value="Unassembled WGS sequence"/>
</dbReference>
<dbReference type="RefSeq" id="WP_122481653.1">
    <property type="nucleotide sequence ID" value="NZ_PUXG01000030.1"/>
</dbReference>
<name>A0AAX2SSQ1_LIMRT</name>
<dbReference type="Pfam" id="PF01648">
    <property type="entry name" value="ACPS"/>
    <property type="match status" value="1"/>
</dbReference>
<dbReference type="GO" id="GO:0000287">
    <property type="term" value="F:magnesium ion binding"/>
    <property type="evidence" value="ECO:0007669"/>
    <property type="project" value="InterPro"/>
</dbReference>
<evidence type="ECO:0000259" key="2">
    <source>
        <dbReference type="Pfam" id="PF01648"/>
    </source>
</evidence>
<feature type="domain" description="4'-phosphopantetheinyl transferase" evidence="2">
    <location>
        <begin position="68"/>
        <end position="159"/>
    </location>
</feature>
<accession>A0AAX2SSQ1</accession>
<reference evidence="3" key="1">
    <citation type="journal article" date="2019" name="Cell Metab.">
        <title>Nutrient sensing in CD11c cells alters the gut microbiome to regulate food intake and body mass.</title>
        <authorList>
            <person name="Chagwedera N.D."/>
            <person name="Ang Q.Y."/>
            <person name="Bisanz J.E."/>
            <person name="Leong Y.A."/>
            <person name="Ganeshan K."/>
            <person name="Cai J."/>
            <person name="Patterson A.D."/>
            <person name="Turnbaugh P.J."/>
            <person name="Chawla A."/>
        </authorList>
    </citation>
    <scope>NUCLEOTIDE SEQUENCE</scope>
    <source>
        <strain evidence="3">I8-5</strain>
    </source>
</reference>
<evidence type="ECO:0000313" key="3">
    <source>
        <dbReference type="EMBL" id="TGB10642.1"/>
    </source>
</evidence>
<dbReference type="GeneID" id="77191709"/>
<reference evidence="3" key="2">
    <citation type="submission" date="2019-04" db="EMBL/GenBank/DDBJ databases">
        <authorList>
            <person name="Bisanz J.E."/>
            <person name="Chagwedera N.D."/>
            <person name="Chawla A."/>
            <person name="Turnbaugh P.J."/>
        </authorList>
    </citation>
    <scope>NUCLEOTIDE SEQUENCE</scope>
    <source>
        <strain evidence="3">I8-5</strain>
    </source>
</reference>
<evidence type="ECO:0000256" key="1">
    <source>
        <dbReference type="ARBA" id="ARBA00022679"/>
    </source>
</evidence>
<comment type="caution">
    <text evidence="3">The sequence shown here is derived from an EMBL/GenBank/DDBJ whole genome shotgun (WGS) entry which is preliminary data.</text>
</comment>
<evidence type="ECO:0000313" key="4">
    <source>
        <dbReference type="Proteomes" id="UP000297521"/>
    </source>
</evidence>
<organism evidence="3 4">
    <name type="scientific">Limosilactobacillus reuteri</name>
    <name type="common">Lactobacillus reuteri</name>
    <dbReference type="NCBI Taxonomy" id="1598"/>
    <lineage>
        <taxon>Bacteria</taxon>
        <taxon>Bacillati</taxon>
        <taxon>Bacillota</taxon>
        <taxon>Bacilli</taxon>
        <taxon>Lactobacillales</taxon>
        <taxon>Lactobacillaceae</taxon>
        <taxon>Limosilactobacillus</taxon>
    </lineage>
</organism>
<dbReference type="InterPro" id="IPR008278">
    <property type="entry name" value="4-PPantetheinyl_Trfase_dom"/>
</dbReference>
<dbReference type="GO" id="GO:0008897">
    <property type="term" value="F:holo-[acyl-carrier-protein] synthase activity"/>
    <property type="evidence" value="ECO:0007669"/>
    <property type="project" value="InterPro"/>
</dbReference>
<gene>
    <name evidence="3" type="ORF">E5F87_07315</name>
</gene>
<keyword evidence="1 3" id="KW-0808">Transferase</keyword>